<gene>
    <name evidence="2" type="ORF">GCM10009769_24930</name>
    <name evidence="3" type="ORF">JOE58_000314</name>
</gene>
<comment type="caution">
    <text evidence="2">The sequence shown here is derived from an EMBL/GenBank/DDBJ whole genome shotgun (WGS) entry which is preliminary data.</text>
</comment>
<feature type="transmembrane region" description="Helical" evidence="1">
    <location>
        <begin position="74"/>
        <end position="101"/>
    </location>
</feature>
<reference evidence="3 5" key="3">
    <citation type="submission" date="2021-01" db="EMBL/GenBank/DDBJ databases">
        <title>Sequencing the genomes of 1000 actinobacteria strains.</title>
        <authorList>
            <person name="Klenk H.-P."/>
        </authorList>
    </citation>
    <scope>NUCLEOTIDE SEQUENCE [LARGE SCALE GENOMIC DNA]</scope>
    <source>
        <strain evidence="3 5">DSM 20542</strain>
    </source>
</reference>
<accession>A0A8H9L123</accession>
<reference evidence="2" key="1">
    <citation type="journal article" date="2014" name="Int. J. Syst. Evol. Microbiol.">
        <title>Complete genome sequence of Corynebacterium casei LMG S-19264T (=DSM 44701T), isolated from a smear-ripened cheese.</title>
        <authorList>
            <consortium name="US DOE Joint Genome Institute (JGI-PGF)"/>
            <person name="Walter F."/>
            <person name="Albersmeier A."/>
            <person name="Kalinowski J."/>
            <person name="Ruckert C."/>
        </authorList>
    </citation>
    <scope>NUCLEOTIDE SEQUENCE</scope>
    <source>
        <strain evidence="2">JCM 1480</strain>
    </source>
</reference>
<organism evidence="2 4">
    <name type="scientific">Curtobacterium luteum</name>
    <dbReference type="NCBI Taxonomy" id="33881"/>
    <lineage>
        <taxon>Bacteria</taxon>
        <taxon>Bacillati</taxon>
        <taxon>Actinomycetota</taxon>
        <taxon>Actinomycetes</taxon>
        <taxon>Micrococcales</taxon>
        <taxon>Microbacteriaceae</taxon>
        <taxon>Curtobacterium</taxon>
    </lineage>
</organism>
<evidence type="ECO:0000256" key="1">
    <source>
        <dbReference type="SAM" id="Phobius"/>
    </source>
</evidence>
<dbReference type="RefSeq" id="WP_175328214.1">
    <property type="nucleotide sequence ID" value="NZ_BMOI01000011.1"/>
</dbReference>
<evidence type="ECO:0000313" key="4">
    <source>
        <dbReference type="Proteomes" id="UP000648535"/>
    </source>
</evidence>
<dbReference type="EMBL" id="JAFBCG010000001">
    <property type="protein sequence ID" value="MBM7801063.1"/>
    <property type="molecule type" value="Genomic_DNA"/>
</dbReference>
<evidence type="ECO:0000313" key="3">
    <source>
        <dbReference type="EMBL" id="MBM7801063.1"/>
    </source>
</evidence>
<reference evidence="2" key="2">
    <citation type="submission" date="2020-09" db="EMBL/GenBank/DDBJ databases">
        <authorList>
            <person name="Sun Q."/>
            <person name="Ohkuma M."/>
        </authorList>
    </citation>
    <scope>NUCLEOTIDE SEQUENCE</scope>
    <source>
        <strain evidence="2">JCM 1480</strain>
    </source>
</reference>
<keyword evidence="1" id="KW-1133">Transmembrane helix</keyword>
<keyword evidence="1" id="KW-0472">Membrane</keyword>
<evidence type="ECO:0000313" key="2">
    <source>
        <dbReference type="EMBL" id="GGL05728.1"/>
    </source>
</evidence>
<dbReference type="Proteomes" id="UP000746584">
    <property type="component" value="Unassembled WGS sequence"/>
</dbReference>
<dbReference type="Proteomes" id="UP000648535">
    <property type="component" value="Unassembled WGS sequence"/>
</dbReference>
<proteinExistence type="predicted"/>
<dbReference type="EMBL" id="BMOI01000011">
    <property type="protein sequence ID" value="GGL05728.1"/>
    <property type="molecule type" value="Genomic_DNA"/>
</dbReference>
<name>A0A8H9L123_9MICO</name>
<evidence type="ECO:0000313" key="5">
    <source>
        <dbReference type="Proteomes" id="UP000746584"/>
    </source>
</evidence>
<sequence length="105" mass="11463">MHRTPATTAKPSRRSLIAFGAANLAVTLFTRYGGALPFGWSGGFAVFFFCVTAIVGLNICTIVCLVRTWPAYRVVWVVVCIAEIWCIAQVVLLVVIVLWAFGAVR</sequence>
<keyword evidence="5" id="KW-1185">Reference proteome</keyword>
<dbReference type="AlphaFoldDB" id="A0A8H9L123"/>
<keyword evidence="1" id="KW-0812">Transmembrane</keyword>
<feature type="transmembrane region" description="Helical" evidence="1">
    <location>
        <begin position="44"/>
        <end position="67"/>
    </location>
</feature>
<protein>
    <submittedName>
        <fullName evidence="2">Uncharacterized protein</fullName>
    </submittedName>
</protein>
<feature type="transmembrane region" description="Helical" evidence="1">
    <location>
        <begin position="12"/>
        <end position="32"/>
    </location>
</feature>